<organism evidence="1 2">
    <name type="scientific">Nothobranchius furzeri</name>
    <name type="common">Turquoise killifish</name>
    <dbReference type="NCBI Taxonomy" id="105023"/>
    <lineage>
        <taxon>Eukaryota</taxon>
        <taxon>Metazoa</taxon>
        <taxon>Chordata</taxon>
        <taxon>Craniata</taxon>
        <taxon>Vertebrata</taxon>
        <taxon>Euteleostomi</taxon>
        <taxon>Actinopterygii</taxon>
        <taxon>Neopterygii</taxon>
        <taxon>Teleostei</taxon>
        <taxon>Neoteleostei</taxon>
        <taxon>Acanthomorphata</taxon>
        <taxon>Ovalentaria</taxon>
        <taxon>Atherinomorphae</taxon>
        <taxon>Cyprinodontiformes</taxon>
        <taxon>Nothobranchiidae</taxon>
        <taxon>Nothobranchius</taxon>
    </lineage>
</organism>
<feature type="non-terminal residue" evidence="1">
    <location>
        <position position="1"/>
    </location>
</feature>
<dbReference type="PANTHER" id="PTHR31025">
    <property type="entry name" value="SI:CH211-196P9.1-RELATED"/>
    <property type="match status" value="1"/>
</dbReference>
<accession>A0A9D3BV71</accession>
<comment type="caution">
    <text evidence="1">The sequence shown here is derived from an EMBL/GenBank/DDBJ whole genome shotgun (WGS) entry which is preliminary data.</text>
</comment>
<reference evidence="1" key="1">
    <citation type="submission" date="2020-03" db="EMBL/GenBank/DDBJ databases">
        <title>Intra-Species Differences in Population Size shape Life History and Genome Evolution.</title>
        <authorList>
            <person name="Willemsen D."/>
            <person name="Cui R."/>
            <person name="Valenzano D.R."/>
        </authorList>
    </citation>
    <scope>NUCLEOTIDE SEQUENCE</scope>
    <source>
        <strain evidence="1">GRZ</strain>
        <tissue evidence="1">Whole</tissue>
    </source>
</reference>
<dbReference type="PANTHER" id="PTHR31025:SF25">
    <property type="entry name" value="ZINC FINGER (C2H2)-60"/>
    <property type="match status" value="1"/>
</dbReference>
<protein>
    <submittedName>
        <fullName evidence="1">LOC107373370-like protein</fullName>
    </submittedName>
</protein>
<evidence type="ECO:0000313" key="2">
    <source>
        <dbReference type="Proteomes" id="UP000822369"/>
    </source>
</evidence>
<gene>
    <name evidence="1" type="ORF">G4P62_019588</name>
</gene>
<evidence type="ECO:0000313" key="1">
    <source>
        <dbReference type="EMBL" id="KAF7221470.1"/>
    </source>
</evidence>
<dbReference type="EMBL" id="JAAVVJ010000006">
    <property type="protein sequence ID" value="KAF7221470.1"/>
    <property type="molecule type" value="Genomic_DNA"/>
</dbReference>
<dbReference type="AlphaFoldDB" id="A0A9D3BV71"/>
<name>A0A9D3BV71_NOTFU</name>
<sequence length="95" mass="10423">SYKDVEELNTDLAMQGMTIAVIGDGPAMIIVEGSKILEGIDVARSCALLMGVIYTLNLTYPKQLKFSFEVFQKLCLELDGQKASSKVTNLKFGIF</sequence>
<proteinExistence type="predicted"/>
<dbReference type="Proteomes" id="UP000822369">
    <property type="component" value="Chromosome 6"/>
</dbReference>